<dbReference type="EMBL" id="BDSP01000219">
    <property type="protein sequence ID" value="GAX25055.1"/>
    <property type="molecule type" value="Genomic_DNA"/>
</dbReference>
<dbReference type="Proteomes" id="UP000198406">
    <property type="component" value="Unassembled WGS sequence"/>
</dbReference>
<feature type="compositionally biased region" description="Basic residues" evidence="1">
    <location>
        <begin position="630"/>
        <end position="646"/>
    </location>
</feature>
<dbReference type="GO" id="GO:0006397">
    <property type="term" value="P:mRNA processing"/>
    <property type="evidence" value="ECO:0007669"/>
    <property type="project" value="InterPro"/>
</dbReference>
<dbReference type="PANTHER" id="PTHR13384:SF19">
    <property type="entry name" value="G PATCH DOMAIN-CONTAINING PROTEIN 1"/>
    <property type="match status" value="1"/>
</dbReference>
<dbReference type="OrthoDB" id="20507at2759"/>
<name>A0A1Z5KFZ9_FISSO</name>
<sequence>MPSDKKPVYIPREKRLHGAFRGGFSAGYFNTVGSREGWTPRQEENIQQRPEDFMDEQDHNEWGGPSAVHAAFQPGKANQSQPTLALLSGDVVPPANVGWQLLRALGWRESSSSAFVPSAKLSTLDADNTEEQLYLSAKRLRKIQLSQIRVEIPQPKLDTAGLGFQRFANAPEFERDREKFRKLQANRRKVYRVADAIGGTPKGSIAPTKEIDEDDHYVSFETEQDFVGSKSVGGFALHEDEDDAYDDEEDISKVTGKVNIDQDNYDNVAYEHQDSTDEEREESLPRKSIGSKGVASVLGSVLSAWASASAPEAGMKKQALTSDGRPVLPGFVLGGTDSSFASSQRFPGPALPDGYEVQPHVFSADDHPLVIQALSHAEKLAASLEQKISVVEDALKANAAVNKPTRLYQKGIFDGVRRDMSSRFVTSTAVMETQNDPVAGLSTAADYEASQALNRSTDRTENESSHTKKISITRTASTFVPEPLLCKRFHVTPPEHTNATVVAQPKEPRTREEVYFQDEILAKVKVAPSHEKAIKWTEPEGHDADGLDVKARPSIEVYKSIYNAADDSPGTTDDENELEETYRTDASNVGRGSTETMYPVEDQVVPYRKRSRTPPRSPSSSDASLSTLSGKRRKRDKKTKKERKERRKSDDRKRKKKHKKSSKRKR</sequence>
<dbReference type="InterPro" id="IPR011666">
    <property type="entry name" value="DUF1604"/>
</dbReference>
<feature type="region of interest" description="Disordered" evidence="1">
    <location>
        <begin position="562"/>
        <end position="666"/>
    </location>
</feature>
<dbReference type="GO" id="GO:0003723">
    <property type="term" value="F:RNA binding"/>
    <property type="evidence" value="ECO:0007669"/>
    <property type="project" value="TreeGrafter"/>
</dbReference>
<dbReference type="PANTHER" id="PTHR13384">
    <property type="entry name" value="G PATCH DOMAIN-CONTAINING PROTEIN 1"/>
    <property type="match status" value="1"/>
</dbReference>
<evidence type="ECO:0000259" key="2">
    <source>
        <dbReference type="Pfam" id="PF07713"/>
    </source>
</evidence>
<proteinExistence type="predicted"/>
<gene>
    <name evidence="3" type="ORF">FisN_10Lh251</name>
</gene>
<protein>
    <submittedName>
        <fullName evidence="3">G patch domain-containing protein 1</fullName>
    </submittedName>
</protein>
<dbReference type="InParanoid" id="A0A1Z5KFZ9"/>
<feature type="domain" description="G patch" evidence="2">
    <location>
        <begin position="13"/>
        <end position="69"/>
    </location>
</feature>
<comment type="caution">
    <text evidence="3">The sequence shown here is derived from an EMBL/GenBank/DDBJ whole genome shotgun (WGS) entry which is preliminary data.</text>
</comment>
<dbReference type="Pfam" id="PF07713">
    <property type="entry name" value="DUF1604"/>
    <property type="match status" value="1"/>
</dbReference>
<feature type="compositionally biased region" description="Basic residues" evidence="1">
    <location>
        <begin position="653"/>
        <end position="666"/>
    </location>
</feature>
<evidence type="ECO:0000313" key="3">
    <source>
        <dbReference type="EMBL" id="GAX25055.1"/>
    </source>
</evidence>
<feature type="compositionally biased region" description="Low complexity" evidence="1">
    <location>
        <begin position="618"/>
        <end position="629"/>
    </location>
</feature>
<keyword evidence="4" id="KW-1185">Reference proteome</keyword>
<evidence type="ECO:0000313" key="4">
    <source>
        <dbReference type="Proteomes" id="UP000198406"/>
    </source>
</evidence>
<feature type="compositionally biased region" description="Polar residues" evidence="1">
    <location>
        <begin position="584"/>
        <end position="596"/>
    </location>
</feature>
<accession>A0A1Z5KFZ9</accession>
<dbReference type="GO" id="GO:0005634">
    <property type="term" value="C:nucleus"/>
    <property type="evidence" value="ECO:0007669"/>
    <property type="project" value="TreeGrafter"/>
</dbReference>
<dbReference type="AlphaFoldDB" id="A0A1Z5KFZ9"/>
<evidence type="ECO:0000256" key="1">
    <source>
        <dbReference type="SAM" id="MobiDB-lite"/>
    </source>
</evidence>
<organism evidence="3 4">
    <name type="scientific">Fistulifera solaris</name>
    <name type="common">Oleaginous diatom</name>
    <dbReference type="NCBI Taxonomy" id="1519565"/>
    <lineage>
        <taxon>Eukaryota</taxon>
        <taxon>Sar</taxon>
        <taxon>Stramenopiles</taxon>
        <taxon>Ochrophyta</taxon>
        <taxon>Bacillariophyta</taxon>
        <taxon>Bacillariophyceae</taxon>
        <taxon>Bacillariophycidae</taxon>
        <taxon>Naviculales</taxon>
        <taxon>Naviculaceae</taxon>
        <taxon>Fistulifera</taxon>
    </lineage>
</organism>
<reference evidence="3 4" key="1">
    <citation type="journal article" date="2015" name="Plant Cell">
        <title>Oil accumulation by the oleaginous diatom Fistulifera solaris as revealed by the genome and transcriptome.</title>
        <authorList>
            <person name="Tanaka T."/>
            <person name="Maeda Y."/>
            <person name="Veluchamy A."/>
            <person name="Tanaka M."/>
            <person name="Abida H."/>
            <person name="Marechal E."/>
            <person name="Bowler C."/>
            <person name="Muto M."/>
            <person name="Sunaga Y."/>
            <person name="Tanaka M."/>
            <person name="Yoshino T."/>
            <person name="Taniguchi T."/>
            <person name="Fukuda Y."/>
            <person name="Nemoto M."/>
            <person name="Matsumoto M."/>
            <person name="Wong P.S."/>
            <person name="Aburatani S."/>
            <person name="Fujibuchi W."/>
        </authorList>
    </citation>
    <scope>NUCLEOTIDE SEQUENCE [LARGE SCALE GENOMIC DNA]</scope>
    <source>
        <strain evidence="3 4">JPCC DA0580</strain>
    </source>
</reference>